<comment type="cofactor">
    <cofactor evidence="1 6">
        <name>Mg(2+)</name>
        <dbReference type="ChEBI" id="CHEBI:18420"/>
    </cofactor>
</comment>
<dbReference type="PANTHER" id="PTHR35201">
    <property type="entry name" value="TERPENE SYNTHASE"/>
    <property type="match status" value="1"/>
</dbReference>
<evidence type="ECO:0000256" key="6">
    <source>
        <dbReference type="RuleBase" id="RU366034"/>
    </source>
</evidence>
<dbReference type="PANTHER" id="PTHR35201:SF4">
    <property type="entry name" value="BETA-PINACENE SYNTHASE-RELATED"/>
    <property type="match status" value="1"/>
</dbReference>
<dbReference type="GO" id="GO:0008299">
    <property type="term" value="P:isoprenoid biosynthetic process"/>
    <property type="evidence" value="ECO:0007669"/>
    <property type="project" value="UniProtKB-ARBA"/>
</dbReference>
<accession>A0A0C9ULQ4</accession>
<keyword evidence="3 6" id="KW-0479">Metal-binding</keyword>
<dbReference type="Proteomes" id="UP000054279">
    <property type="component" value="Unassembled WGS sequence"/>
</dbReference>
<comment type="similarity">
    <text evidence="2 6">Belongs to the terpene synthase family.</text>
</comment>
<dbReference type="SFLD" id="SFLDG01020">
    <property type="entry name" value="Terpene_Cyclase_Like_2"/>
    <property type="match status" value="1"/>
</dbReference>
<evidence type="ECO:0000256" key="5">
    <source>
        <dbReference type="ARBA" id="ARBA00023239"/>
    </source>
</evidence>
<evidence type="ECO:0000313" key="7">
    <source>
        <dbReference type="EMBL" id="KIJ26215.1"/>
    </source>
</evidence>
<proteinExistence type="inferred from homology"/>
<name>A0A0C9ULQ4_SPHS4</name>
<dbReference type="AlphaFoldDB" id="A0A0C9ULQ4"/>
<evidence type="ECO:0000256" key="3">
    <source>
        <dbReference type="ARBA" id="ARBA00022723"/>
    </source>
</evidence>
<dbReference type="SUPFAM" id="SSF48576">
    <property type="entry name" value="Terpenoid synthases"/>
    <property type="match status" value="1"/>
</dbReference>
<evidence type="ECO:0000313" key="8">
    <source>
        <dbReference type="Proteomes" id="UP000054279"/>
    </source>
</evidence>
<dbReference type="InterPro" id="IPR034686">
    <property type="entry name" value="Terpene_cyclase-like_2"/>
</dbReference>
<gene>
    <name evidence="7" type="ORF">M422DRAFT_55620</name>
</gene>
<evidence type="ECO:0000256" key="2">
    <source>
        <dbReference type="ARBA" id="ARBA00006333"/>
    </source>
</evidence>
<dbReference type="InterPro" id="IPR008949">
    <property type="entry name" value="Isoprenoid_synthase_dom_sf"/>
</dbReference>
<organism evidence="7 8">
    <name type="scientific">Sphaerobolus stellatus (strain SS14)</name>
    <dbReference type="NCBI Taxonomy" id="990650"/>
    <lineage>
        <taxon>Eukaryota</taxon>
        <taxon>Fungi</taxon>
        <taxon>Dikarya</taxon>
        <taxon>Basidiomycota</taxon>
        <taxon>Agaricomycotina</taxon>
        <taxon>Agaricomycetes</taxon>
        <taxon>Phallomycetidae</taxon>
        <taxon>Geastrales</taxon>
        <taxon>Sphaerobolaceae</taxon>
        <taxon>Sphaerobolus</taxon>
    </lineage>
</organism>
<reference evidence="7 8" key="1">
    <citation type="submission" date="2014-06" db="EMBL/GenBank/DDBJ databases">
        <title>Evolutionary Origins and Diversification of the Mycorrhizal Mutualists.</title>
        <authorList>
            <consortium name="DOE Joint Genome Institute"/>
            <consortium name="Mycorrhizal Genomics Consortium"/>
            <person name="Kohler A."/>
            <person name="Kuo A."/>
            <person name="Nagy L.G."/>
            <person name="Floudas D."/>
            <person name="Copeland A."/>
            <person name="Barry K.W."/>
            <person name="Cichocki N."/>
            <person name="Veneault-Fourrey C."/>
            <person name="LaButti K."/>
            <person name="Lindquist E.A."/>
            <person name="Lipzen A."/>
            <person name="Lundell T."/>
            <person name="Morin E."/>
            <person name="Murat C."/>
            <person name="Riley R."/>
            <person name="Ohm R."/>
            <person name="Sun H."/>
            <person name="Tunlid A."/>
            <person name="Henrissat B."/>
            <person name="Grigoriev I.V."/>
            <person name="Hibbett D.S."/>
            <person name="Martin F."/>
        </authorList>
    </citation>
    <scope>NUCLEOTIDE SEQUENCE [LARGE SCALE GENOMIC DNA]</scope>
    <source>
        <strain evidence="7 8">SS14</strain>
    </source>
</reference>
<dbReference type="Pfam" id="PF19086">
    <property type="entry name" value="Terpene_syn_C_2"/>
    <property type="match status" value="1"/>
</dbReference>
<dbReference type="GO" id="GO:0010333">
    <property type="term" value="F:terpene synthase activity"/>
    <property type="evidence" value="ECO:0007669"/>
    <property type="project" value="InterPro"/>
</dbReference>
<evidence type="ECO:0000256" key="1">
    <source>
        <dbReference type="ARBA" id="ARBA00001946"/>
    </source>
</evidence>
<evidence type="ECO:0000256" key="4">
    <source>
        <dbReference type="ARBA" id="ARBA00022842"/>
    </source>
</evidence>
<dbReference type="GO" id="GO:0046872">
    <property type="term" value="F:metal ion binding"/>
    <property type="evidence" value="ECO:0007669"/>
    <property type="project" value="UniProtKB-KW"/>
</dbReference>
<dbReference type="Gene3D" id="1.10.600.10">
    <property type="entry name" value="Farnesyl Diphosphate Synthase"/>
    <property type="match status" value="1"/>
</dbReference>
<protein>
    <recommendedName>
        <fullName evidence="6">Terpene synthase</fullName>
        <ecNumber evidence="6">4.2.3.-</ecNumber>
    </recommendedName>
</protein>
<dbReference type="SFLD" id="SFLDS00005">
    <property type="entry name" value="Isoprenoid_Synthase_Type_I"/>
    <property type="match status" value="1"/>
</dbReference>
<keyword evidence="4 6" id="KW-0460">Magnesium</keyword>
<dbReference type="HOGENOM" id="CLU_042538_2_1_1"/>
<sequence>MSNKFGFVIPDLWVQCPWPAIFHPNGAAIEAESDRWILSHCPNNQASLLRILPSLRSGALAAFCYNNCSDERFRLVCDFIAVLFLLDDITDELDTMDNDLFRDIITNALIDPTSYRPGMTNGKEHPAEEPDASRVVRDLWTRICAVTGLPVQQRIMKGLQEYFGAVRLQAERRSSGEIPSWEVYIEHRRLSSACRPLFALAEAGLGIELPEEVVEHPLMAKMRNYTNDWVAISNDIFSFRFEYARNDDHNLIAVMMKKYNLDIQSAVDRVADICGDALSKYLEAKAQFPSYGPEVDAQIQSFLHILQSWMSGNLAWSFVTPRYLGEKRLEIKEHRWVDLSEETLKEIRVEA</sequence>
<keyword evidence="8" id="KW-1185">Reference proteome</keyword>
<dbReference type="OrthoDB" id="2861623at2759"/>
<dbReference type="EC" id="4.2.3.-" evidence="6"/>
<dbReference type="EMBL" id="KN837379">
    <property type="protein sequence ID" value="KIJ26215.1"/>
    <property type="molecule type" value="Genomic_DNA"/>
</dbReference>
<keyword evidence="5 6" id="KW-0456">Lyase</keyword>